<dbReference type="Pfam" id="PF00589">
    <property type="entry name" value="Phage_integrase"/>
    <property type="match status" value="1"/>
</dbReference>
<evidence type="ECO:0000256" key="5">
    <source>
        <dbReference type="SAM" id="MobiDB-lite"/>
    </source>
</evidence>
<evidence type="ECO:0000256" key="1">
    <source>
        <dbReference type="ARBA" id="ARBA00022908"/>
    </source>
</evidence>
<feature type="region of interest" description="Disordered" evidence="5">
    <location>
        <begin position="419"/>
        <end position="438"/>
    </location>
</feature>
<protein>
    <submittedName>
        <fullName evidence="8">Integrase</fullName>
    </submittedName>
</protein>
<dbReference type="CDD" id="cd01189">
    <property type="entry name" value="INT_ICEBs1_C_like"/>
    <property type="match status" value="1"/>
</dbReference>
<sequence length="438" mass="50530">MSNLPKGVDQLPKGIQIHGNQIRIDFRYRGERCREALEQVARITKSSISYAQNKRNVILTEIKEGRFDYAAHFPNSPKAHLYSGYGGDVTRRTVEEGTTKWLEVQKAKRAHSTYKNYKHKADYVSKKWGSRRIAEIPKSDIELFQSELLAQGLKPKTVNDIFTAVRGIWSDAFQDGVIKHNPLDRIQNLERDDDDEGSADPFSREELDRLANILTNRPMDINMFMFTAWSGLSLSEVMALAWEDIDTETWTLKVQRARVYTQYKVPKERSRVRVVELIDPAIDWLKRQEPFTKMLPPQEVEVIQRNNVTTRKDEVRFVFLNAPDRAPEKISDSTPWYVSSLVRRHRSALQKAKLRARGANQYRHTFASQLLSNYIPLEWVARQLGHADTTMVKRHYGCWIPNDTRSMAGMISQMMGFRKDSGGQETGDLVPKWSQGGN</sequence>
<dbReference type="Proteomes" id="UP000599578">
    <property type="component" value="Unassembled WGS sequence"/>
</dbReference>
<keyword evidence="9" id="KW-1185">Reference proteome</keyword>
<evidence type="ECO:0000313" key="9">
    <source>
        <dbReference type="Proteomes" id="UP000599578"/>
    </source>
</evidence>
<dbReference type="PANTHER" id="PTHR30349:SF36">
    <property type="entry name" value="PROPHAGE INTEGRASE INTR-RELATED"/>
    <property type="match status" value="1"/>
</dbReference>
<dbReference type="GO" id="GO:0006310">
    <property type="term" value="P:DNA recombination"/>
    <property type="evidence" value="ECO:0007669"/>
    <property type="project" value="UniProtKB-KW"/>
</dbReference>
<dbReference type="Gene3D" id="1.10.443.10">
    <property type="entry name" value="Intergrase catalytic core"/>
    <property type="match status" value="1"/>
</dbReference>
<dbReference type="InterPro" id="IPR050090">
    <property type="entry name" value="Tyrosine_recombinase_XerCD"/>
</dbReference>
<dbReference type="GO" id="GO:0003677">
    <property type="term" value="F:DNA binding"/>
    <property type="evidence" value="ECO:0007669"/>
    <property type="project" value="UniProtKB-UniRule"/>
</dbReference>
<proteinExistence type="predicted"/>
<dbReference type="SUPFAM" id="SSF56349">
    <property type="entry name" value="DNA breaking-rejoining enzymes"/>
    <property type="match status" value="1"/>
</dbReference>
<dbReference type="AlphaFoldDB" id="A0A917ZDZ6"/>
<dbReference type="InterPro" id="IPR011010">
    <property type="entry name" value="DNA_brk_join_enz"/>
</dbReference>
<evidence type="ECO:0000259" key="7">
    <source>
        <dbReference type="PROSITE" id="PS51900"/>
    </source>
</evidence>
<dbReference type="GO" id="GO:0015074">
    <property type="term" value="P:DNA integration"/>
    <property type="evidence" value="ECO:0007669"/>
    <property type="project" value="UniProtKB-KW"/>
</dbReference>
<dbReference type="Gene3D" id="1.10.150.130">
    <property type="match status" value="1"/>
</dbReference>
<reference evidence="8 9" key="1">
    <citation type="journal article" date="2014" name="Int. J. Syst. Evol. Microbiol.">
        <title>Complete genome sequence of Corynebacterium casei LMG S-19264T (=DSM 44701T), isolated from a smear-ripened cheese.</title>
        <authorList>
            <consortium name="US DOE Joint Genome Institute (JGI-PGF)"/>
            <person name="Walter F."/>
            <person name="Albersmeier A."/>
            <person name="Kalinowski J."/>
            <person name="Ruckert C."/>
        </authorList>
    </citation>
    <scope>NUCLEOTIDE SEQUENCE [LARGE SCALE GENOMIC DNA]</scope>
    <source>
        <strain evidence="8 9">CGMCC 1.7286</strain>
    </source>
</reference>
<dbReference type="InterPro" id="IPR013762">
    <property type="entry name" value="Integrase-like_cat_sf"/>
</dbReference>
<evidence type="ECO:0000256" key="4">
    <source>
        <dbReference type="PROSITE-ProRule" id="PRU01248"/>
    </source>
</evidence>
<dbReference type="InterPro" id="IPR010998">
    <property type="entry name" value="Integrase_recombinase_N"/>
</dbReference>
<accession>A0A917ZDZ6</accession>
<dbReference type="InterPro" id="IPR002104">
    <property type="entry name" value="Integrase_catalytic"/>
</dbReference>
<keyword evidence="2 4" id="KW-0238">DNA-binding</keyword>
<evidence type="ECO:0000256" key="2">
    <source>
        <dbReference type="ARBA" id="ARBA00023125"/>
    </source>
</evidence>
<keyword evidence="3" id="KW-0233">DNA recombination</keyword>
<feature type="domain" description="Tyr recombinase" evidence="6">
    <location>
        <begin position="197"/>
        <end position="409"/>
    </location>
</feature>
<evidence type="ECO:0000259" key="6">
    <source>
        <dbReference type="PROSITE" id="PS51898"/>
    </source>
</evidence>
<gene>
    <name evidence="8" type="ORF">GCM10011348_16020</name>
</gene>
<dbReference type="Pfam" id="PF12167">
    <property type="entry name" value="Arm-DNA-bind_2"/>
    <property type="match status" value="1"/>
</dbReference>
<comment type="caution">
    <text evidence="8">The sequence shown here is derived from an EMBL/GenBank/DDBJ whole genome shotgun (WGS) entry which is preliminary data.</text>
</comment>
<dbReference type="PROSITE" id="PS51898">
    <property type="entry name" value="TYR_RECOMBINASE"/>
    <property type="match status" value="1"/>
</dbReference>
<name>A0A917ZDZ6_9GAMM</name>
<organism evidence="8 9">
    <name type="scientific">Marinobacterium nitratireducens</name>
    <dbReference type="NCBI Taxonomy" id="518897"/>
    <lineage>
        <taxon>Bacteria</taxon>
        <taxon>Pseudomonadati</taxon>
        <taxon>Pseudomonadota</taxon>
        <taxon>Gammaproteobacteria</taxon>
        <taxon>Oceanospirillales</taxon>
        <taxon>Oceanospirillaceae</taxon>
        <taxon>Marinobacterium</taxon>
    </lineage>
</organism>
<dbReference type="PANTHER" id="PTHR30349">
    <property type="entry name" value="PHAGE INTEGRASE-RELATED"/>
    <property type="match status" value="1"/>
</dbReference>
<feature type="domain" description="Core-binding (CB)" evidence="7">
    <location>
        <begin position="92"/>
        <end position="173"/>
    </location>
</feature>
<dbReference type="PROSITE" id="PS51900">
    <property type="entry name" value="CB"/>
    <property type="match status" value="1"/>
</dbReference>
<dbReference type="EMBL" id="BMLT01000003">
    <property type="protein sequence ID" value="GGO80094.1"/>
    <property type="molecule type" value="Genomic_DNA"/>
</dbReference>
<dbReference type="RefSeq" id="WP_188860052.1">
    <property type="nucleotide sequence ID" value="NZ_BMLT01000003.1"/>
</dbReference>
<dbReference type="InterPro" id="IPR022000">
    <property type="entry name" value="Min27-like_integrase_DNA_bind"/>
</dbReference>
<evidence type="ECO:0000313" key="8">
    <source>
        <dbReference type="EMBL" id="GGO80094.1"/>
    </source>
</evidence>
<evidence type="ECO:0000256" key="3">
    <source>
        <dbReference type="ARBA" id="ARBA00023172"/>
    </source>
</evidence>
<keyword evidence="1" id="KW-0229">DNA integration</keyword>
<dbReference type="InterPro" id="IPR044068">
    <property type="entry name" value="CB"/>
</dbReference>